<feature type="transmembrane region" description="Helical" evidence="6">
    <location>
        <begin position="271"/>
        <end position="291"/>
    </location>
</feature>
<comment type="subcellular location">
    <subcellularLocation>
        <location evidence="1">Membrane</location>
        <topology evidence="1">Multi-pass membrane protein</topology>
    </subcellularLocation>
</comment>
<feature type="domain" description="EamA" evidence="7">
    <location>
        <begin position="16"/>
        <end position="142"/>
    </location>
</feature>
<dbReference type="PANTHER" id="PTHR32322">
    <property type="entry name" value="INNER MEMBRANE TRANSPORTER"/>
    <property type="match status" value="1"/>
</dbReference>
<reference evidence="8 9" key="1">
    <citation type="submission" date="2019-06" db="EMBL/GenBank/DDBJ databases">
        <title>Sorghum-associated microbial communities from plants grown in Nebraska, USA.</title>
        <authorList>
            <person name="Schachtman D."/>
        </authorList>
    </citation>
    <scope>NUCLEOTIDE SEQUENCE [LARGE SCALE GENOMIC DNA]</scope>
    <source>
        <strain evidence="8 9">1225</strain>
    </source>
</reference>
<comment type="similarity">
    <text evidence="2">Belongs to the EamA transporter family.</text>
</comment>
<name>A0A561QWC4_9HYPH</name>
<evidence type="ECO:0000256" key="5">
    <source>
        <dbReference type="ARBA" id="ARBA00023136"/>
    </source>
</evidence>
<dbReference type="SUPFAM" id="SSF103481">
    <property type="entry name" value="Multidrug resistance efflux transporter EmrE"/>
    <property type="match status" value="2"/>
</dbReference>
<feature type="transmembrane region" description="Helical" evidence="6">
    <location>
        <begin position="98"/>
        <end position="118"/>
    </location>
</feature>
<feature type="transmembrane region" description="Helical" evidence="6">
    <location>
        <begin position="125"/>
        <end position="147"/>
    </location>
</feature>
<accession>A0A561QWC4</accession>
<evidence type="ECO:0000256" key="1">
    <source>
        <dbReference type="ARBA" id="ARBA00004141"/>
    </source>
</evidence>
<feature type="transmembrane region" description="Helical" evidence="6">
    <location>
        <begin position="72"/>
        <end position="92"/>
    </location>
</feature>
<dbReference type="InterPro" id="IPR050638">
    <property type="entry name" value="AA-Vitamin_Transporters"/>
</dbReference>
<evidence type="ECO:0000256" key="4">
    <source>
        <dbReference type="ARBA" id="ARBA00022989"/>
    </source>
</evidence>
<keyword evidence="5 6" id="KW-0472">Membrane</keyword>
<comment type="caution">
    <text evidence="8">The sequence shown here is derived from an EMBL/GenBank/DDBJ whole genome shotgun (WGS) entry which is preliminary data.</text>
</comment>
<feature type="transmembrane region" description="Helical" evidence="6">
    <location>
        <begin position="247"/>
        <end position="265"/>
    </location>
</feature>
<feature type="transmembrane region" description="Helical" evidence="6">
    <location>
        <begin position="186"/>
        <end position="204"/>
    </location>
</feature>
<dbReference type="EMBL" id="VIWP01000003">
    <property type="protein sequence ID" value="TWF54681.1"/>
    <property type="molecule type" value="Genomic_DNA"/>
</dbReference>
<dbReference type="Proteomes" id="UP000320653">
    <property type="component" value="Unassembled WGS sequence"/>
</dbReference>
<protein>
    <submittedName>
        <fullName evidence="8">EamA-like transporter family protein</fullName>
    </submittedName>
</protein>
<keyword evidence="4 6" id="KW-1133">Transmembrane helix</keyword>
<sequence>MLHQAPMKSRDLAIYIFLSLAWGLSFLVVLHLVLAFGWVGAVAFRALTAAVTLFALAAIGRRRLDFSAGWKPFAVVGATTVAGQLLGLSYATPLIGTAMAAIIVISIPLFSMLISHVWGLERIGLNGLIGLLLGGVGMVLLVGFPAVPVTPSFILGCVAMLAACFSAAFGSNYASHKLAATGSWEISAGAFLAGGIMCLPFLFAVPVPDLPGFADIIYLAIAGCVMSAMTYVLYFRLVASIGATKAVSVEFVVTIVAVIVGAIVLHEPLSVLQGFGALIIVTGCALVLGLFPWQRNKVAEVPLPHVDGTP</sequence>
<feature type="transmembrane region" description="Helical" evidence="6">
    <location>
        <begin position="153"/>
        <end position="174"/>
    </location>
</feature>
<dbReference type="InterPro" id="IPR000620">
    <property type="entry name" value="EamA_dom"/>
</dbReference>
<evidence type="ECO:0000256" key="6">
    <source>
        <dbReference type="SAM" id="Phobius"/>
    </source>
</evidence>
<evidence type="ECO:0000313" key="9">
    <source>
        <dbReference type="Proteomes" id="UP000320653"/>
    </source>
</evidence>
<evidence type="ECO:0000256" key="2">
    <source>
        <dbReference type="ARBA" id="ARBA00007362"/>
    </source>
</evidence>
<dbReference type="PANTHER" id="PTHR32322:SF2">
    <property type="entry name" value="EAMA DOMAIN-CONTAINING PROTEIN"/>
    <property type="match status" value="1"/>
</dbReference>
<proteinExistence type="inferred from homology"/>
<dbReference type="InterPro" id="IPR037185">
    <property type="entry name" value="EmrE-like"/>
</dbReference>
<organism evidence="8 9">
    <name type="scientific">Neorhizobium alkalisoli</name>
    <dbReference type="NCBI Taxonomy" id="528178"/>
    <lineage>
        <taxon>Bacteria</taxon>
        <taxon>Pseudomonadati</taxon>
        <taxon>Pseudomonadota</taxon>
        <taxon>Alphaproteobacteria</taxon>
        <taxon>Hyphomicrobiales</taxon>
        <taxon>Rhizobiaceae</taxon>
        <taxon>Rhizobium/Agrobacterium group</taxon>
        <taxon>Neorhizobium</taxon>
    </lineage>
</organism>
<dbReference type="Pfam" id="PF00892">
    <property type="entry name" value="EamA"/>
    <property type="match status" value="2"/>
</dbReference>
<dbReference type="GO" id="GO:0016020">
    <property type="term" value="C:membrane"/>
    <property type="evidence" value="ECO:0007669"/>
    <property type="project" value="UniProtKB-SubCell"/>
</dbReference>
<keyword evidence="3 6" id="KW-0812">Transmembrane</keyword>
<evidence type="ECO:0000313" key="8">
    <source>
        <dbReference type="EMBL" id="TWF54681.1"/>
    </source>
</evidence>
<feature type="transmembrane region" description="Helical" evidence="6">
    <location>
        <begin position="42"/>
        <end position="60"/>
    </location>
</feature>
<gene>
    <name evidence="8" type="ORF">FHW37_103551</name>
</gene>
<evidence type="ECO:0000259" key="7">
    <source>
        <dbReference type="Pfam" id="PF00892"/>
    </source>
</evidence>
<feature type="transmembrane region" description="Helical" evidence="6">
    <location>
        <begin position="12"/>
        <end position="36"/>
    </location>
</feature>
<keyword evidence="9" id="KW-1185">Reference proteome</keyword>
<dbReference type="AlphaFoldDB" id="A0A561QWC4"/>
<evidence type="ECO:0000256" key="3">
    <source>
        <dbReference type="ARBA" id="ARBA00022692"/>
    </source>
</evidence>
<feature type="transmembrane region" description="Helical" evidence="6">
    <location>
        <begin position="216"/>
        <end position="235"/>
    </location>
</feature>
<feature type="domain" description="EamA" evidence="7">
    <location>
        <begin position="155"/>
        <end position="288"/>
    </location>
</feature>